<dbReference type="InterPro" id="IPR013785">
    <property type="entry name" value="Aldolase_TIM"/>
</dbReference>
<dbReference type="GO" id="GO:0005829">
    <property type="term" value="C:cytosol"/>
    <property type="evidence" value="ECO:0007669"/>
    <property type="project" value="TreeGrafter"/>
</dbReference>
<dbReference type="Gene3D" id="3.20.20.70">
    <property type="entry name" value="Aldolase class I"/>
    <property type="match status" value="1"/>
</dbReference>
<organism evidence="5 6">
    <name type="scientific">Methylophaga thiooxydans</name>
    <dbReference type="NCBI Taxonomy" id="392484"/>
    <lineage>
        <taxon>Bacteria</taxon>
        <taxon>Pseudomonadati</taxon>
        <taxon>Pseudomonadota</taxon>
        <taxon>Gammaproteobacteria</taxon>
        <taxon>Thiotrichales</taxon>
        <taxon>Piscirickettsiaceae</taxon>
        <taxon>Methylophaga</taxon>
    </lineage>
</organism>
<dbReference type="PANTHER" id="PTHR12128:SF66">
    <property type="entry name" value="4-HYDROXY-2-OXOGLUTARATE ALDOLASE, MITOCHONDRIAL"/>
    <property type="match status" value="1"/>
</dbReference>
<dbReference type="InterPro" id="IPR002220">
    <property type="entry name" value="DapA-like"/>
</dbReference>
<dbReference type="GO" id="GO:0008840">
    <property type="term" value="F:4-hydroxy-tetrahydrodipicolinate synthase activity"/>
    <property type="evidence" value="ECO:0007669"/>
    <property type="project" value="TreeGrafter"/>
</dbReference>
<dbReference type="PIRSF" id="PIRSF001365">
    <property type="entry name" value="DHDPS"/>
    <property type="match status" value="1"/>
</dbReference>
<dbReference type="Pfam" id="PF00701">
    <property type="entry name" value="DHDPS"/>
    <property type="match status" value="1"/>
</dbReference>
<name>A0A0A0BGC2_9GAMM</name>
<dbReference type="SUPFAM" id="SSF51569">
    <property type="entry name" value="Aldolase"/>
    <property type="match status" value="1"/>
</dbReference>
<feature type="active site" description="Proton donor/acceptor" evidence="4">
    <location>
        <position position="156"/>
    </location>
</feature>
<reference evidence="5 6" key="1">
    <citation type="submission" date="2014-09" db="EMBL/GenBank/DDBJ databases">
        <authorList>
            <person name="Grob C."/>
            <person name="Taubert M."/>
            <person name="Howat A.M."/>
            <person name="Burns O.J."/>
            <person name="Dixon J.L."/>
            <person name="Chen Y."/>
            <person name="Murrell J.C."/>
        </authorList>
    </citation>
    <scope>NUCLEOTIDE SEQUENCE [LARGE SCALE GENOMIC DNA]</scope>
    <source>
        <strain evidence="5">L4</strain>
    </source>
</reference>
<sequence>MSGTLNVFKKNNIFGTGNVTNQFHHSGLISYPVTPFDELNLIDFASFEALLHHLLSLKPNAICVLGSVGEATYLSLDESKDIIDSATNKIGGACPLFVGINTNNTNTAIELANYAKEKGAYGIMVSPFSYIPLKESELFTYFKDIALNVGLPIILYNNPISSGYSLSPEFMTYLANEIEEIQFIKDSSGEVSQLESLLALTAESPVKIFNGSNKIAFEALKMGVDGWCTVTPCFLGQHVDRIISHVRNGSQVYSNQQIALFKKLFLVLGEKGLIQSSKVAITHKVINSGKPRPPLQALAEIDEHYLIYLLDLISVETSSITHDSESYVGELL</sequence>
<feature type="active site" description="Schiff-base intermediate with substrate" evidence="4">
    <location>
        <position position="185"/>
    </location>
</feature>
<dbReference type="STRING" id="392484.LP43_1193"/>
<evidence type="ECO:0000256" key="4">
    <source>
        <dbReference type="PIRSR" id="PIRSR001365-1"/>
    </source>
</evidence>
<dbReference type="PRINTS" id="PR00146">
    <property type="entry name" value="DHPICSNTHASE"/>
</dbReference>
<dbReference type="Proteomes" id="UP000029999">
    <property type="component" value="Unassembled WGS sequence"/>
</dbReference>
<evidence type="ECO:0000256" key="2">
    <source>
        <dbReference type="ARBA" id="ARBA00023239"/>
    </source>
</evidence>
<protein>
    <submittedName>
        <fullName evidence="5">Dihydrodipicolinate synthase family</fullName>
    </submittedName>
</protein>
<evidence type="ECO:0000256" key="3">
    <source>
        <dbReference type="PIRNR" id="PIRNR001365"/>
    </source>
</evidence>
<dbReference type="CDD" id="cd00408">
    <property type="entry name" value="DHDPS-like"/>
    <property type="match status" value="1"/>
</dbReference>
<comment type="caution">
    <text evidence="5">The sequence shown here is derived from an EMBL/GenBank/DDBJ whole genome shotgun (WGS) entry which is preliminary data.</text>
</comment>
<evidence type="ECO:0000313" key="5">
    <source>
        <dbReference type="EMBL" id="KGM07578.1"/>
    </source>
</evidence>
<comment type="similarity">
    <text evidence="1 3">Belongs to the DapA family.</text>
</comment>
<gene>
    <name evidence="5" type="ORF">LP43_1193</name>
</gene>
<dbReference type="PANTHER" id="PTHR12128">
    <property type="entry name" value="DIHYDRODIPICOLINATE SYNTHASE"/>
    <property type="match status" value="1"/>
</dbReference>
<dbReference type="EMBL" id="JRQD01000002">
    <property type="protein sequence ID" value="KGM07578.1"/>
    <property type="molecule type" value="Genomic_DNA"/>
</dbReference>
<dbReference type="SMART" id="SM01130">
    <property type="entry name" value="DHDPS"/>
    <property type="match status" value="1"/>
</dbReference>
<dbReference type="RefSeq" id="WP_036313011.1">
    <property type="nucleotide sequence ID" value="NZ_JRQD01000002.1"/>
</dbReference>
<proteinExistence type="inferred from homology"/>
<dbReference type="AlphaFoldDB" id="A0A0A0BGC2"/>
<evidence type="ECO:0000256" key="1">
    <source>
        <dbReference type="ARBA" id="ARBA00007592"/>
    </source>
</evidence>
<evidence type="ECO:0000313" key="6">
    <source>
        <dbReference type="Proteomes" id="UP000029999"/>
    </source>
</evidence>
<accession>A0A0A0BGC2</accession>
<keyword evidence="2 3" id="KW-0456">Lyase</keyword>